<organism evidence="1 2">
    <name type="scientific">Bacillus infantis NRRL B-14911</name>
    <dbReference type="NCBI Taxonomy" id="1367477"/>
    <lineage>
        <taxon>Bacteria</taxon>
        <taxon>Bacillati</taxon>
        <taxon>Bacillota</taxon>
        <taxon>Bacilli</taxon>
        <taxon>Bacillales</taxon>
        <taxon>Bacillaceae</taxon>
        <taxon>Bacillus</taxon>
    </lineage>
</organism>
<dbReference type="STRING" id="1367477.N288_16515"/>
<evidence type="ECO:0000313" key="2">
    <source>
        <dbReference type="Proteomes" id="UP000017805"/>
    </source>
</evidence>
<dbReference type="KEGG" id="bif:N288_16515"/>
<keyword evidence="2" id="KW-1185">Reference proteome</keyword>
<sequence>MSRLKDEDRIKSGKALKDALPLFIITFLKGIEGVVVIKNCHLII</sequence>
<gene>
    <name evidence="1" type="ORF">N288_16515</name>
</gene>
<dbReference type="PATRIC" id="fig|1367477.3.peg.3284"/>
<accession>U5LEV2</accession>
<dbReference type="AlphaFoldDB" id="U5LEV2"/>
<dbReference type="HOGENOM" id="CLU_3212432_0_0_9"/>
<evidence type="ECO:0000313" key="1">
    <source>
        <dbReference type="EMBL" id="AGX05191.1"/>
    </source>
</evidence>
<dbReference type="EMBL" id="CP006643">
    <property type="protein sequence ID" value="AGX05191.1"/>
    <property type="molecule type" value="Genomic_DNA"/>
</dbReference>
<name>U5LEV2_9BACI</name>
<proteinExistence type="predicted"/>
<protein>
    <submittedName>
        <fullName evidence="1">Uncharacterized protein</fullName>
    </submittedName>
</protein>
<reference evidence="1 2" key="1">
    <citation type="submission" date="2013-07" db="EMBL/GenBank/DDBJ databases">
        <title>Complete genome sequence of Bacillus infantis NRRL B-14911 that has potential to induce cardiac disease by antigenic mimicry.</title>
        <authorList>
            <person name="Massilamany C."/>
            <person name="Smith T.P.L."/>
            <person name="Loy J.D."/>
            <person name="Barletta R."/>
            <person name="Reddy J."/>
        </authorList>
    </citation>
    <scope>NUCLEOTIDE SEQUENCE [LARGE SCALE GENOMIC DNA]</scope>
    <source>
        <strain evidence="1 2">NRRL B-14911</strain>
    </source>
</reference>
<dbReference type="Proteomes" id="UP000017805">
    <property type="component" value="Chromosome"/>
</dbReference>